<proteinExistence type="predicted"/>
<keyword evidence="1" id="KW-0812">Transmembrane</keyword>
<gene>
    <name evidence="3" type="ORF">FisN_13Lh038</name>
</gene>
<dbReference type="OrthoDB" id="40982at2759"/>
<dbReference type="AlphaFoldDB" id="A0A1Z5JF01"/>
<accession>A0A1Z5JF01</accession>
<keyword evidence="4" id="KW-1185">Reference proteome</keyword>
<feature type="chain" id="PRO_5012532090" evidence="2">
    <location>
        <begin position="34"/>
        <end position="230"/>
    </location>
</feature>
<comment type="caution">
    <text evidence="3">The sequence shown here is derived from an EMBL/GenBank/DDBJ whole genome shotgun (WGS) entry which is preliminary data.</text>
</comment>
<evidence type="ECO:0000313" key="4">
    <source>
        <dbReference type="Proteomes" id="UP000198406"/>
    </source>
</evidence>
<feature type="transmembrane region" description="Helical" evidence="1">
    <location>
        <begin position="101"/>
        <end position="119"/>
    </location>
</feature>
<organism evidence="3 4">
    <name type="scientific">Fistulifera solaris</name>
    <name type="common">Oleaginous diatom</name>
    <dbReference type="NCBI Taxonomy" id="1519565"/>
    <lineage>
        <taxon>Eukaryota</taxon>
        <taxon>Sar</taxon>
        <taxon>Stramenopiles</taxon>
        <taxon>Ochrophyta</taxon>
        <taxon>Bacillariophyta</taxon>
        <taxon>Bacillariophyceae</taxon>
        <taxon>Bacillariophycidae</taxon>
        <taxon>Naviculales</taxon>
        <taxon>Naviculaceae</taxon>
        <taxon>Fistulifera</taxon>
    </lineage>
</organism>
<evidence type="ECO:0000256" key="1">
    <source>
        <dbReference type="SAM" id="Phobius"/>
    </source>
</evidence>
<dbReference type="Proteomes" id="UP000198406">
    <property type="component" value="Unassembled WGS sequence"/>
</dbReference>
<feature type="transmembrane region" description="Helical" evidence="1">
    <location>
        <begin position="173"/>
        <end position="195"/>
    </location>
</feature>
<sequence>MMQITFFRVWFMSGLSTVLLPLVVFSAARLANTQTQEEMQQEALNAEYYGPCKWYQFRCKRNNGWYYQGEQHNEANRREENAAPWWWLGRERRPEDRANPALIFTYLWSLLVFAFILHYGYNSIRDKQEHIAITALAVFANLSFIIMVLLQGLEGVVEVDGPQSEENGFCGQVGVLMFLTYFFWMIFSLVFMWTIRQKKRDENTTLIEVEPYDYRASSDDPEDQPQKPIA</sequence>
<keyword evidence="2" id="KW-0732">Signal</keyword>
<evidence type="ECO:0000313" key="3">
    <source>
        <dbReference type="EMBL" id="GAX12583.1"/>
    </source>
</evidence>
<name>A0A1Z5JF01_FISSO</name>
<dbReference type="EMBL" id="BDSP01000053">
    <property type="protein sequence ID" value="GAX12583.1"/>
    <property type="molecule type" value="Genomic_DNA"/>
</dbReference>
<keyword evidence="1" id="KW-0472">Membrane</keyword>
<feature type="transmembrane region" description="Helical" evidence="1">
    <location>
        <begin position="131"/>
        <end position="153"/>
    </location>
</feature>
<feature type="signal peptide" evidence="2">
    <location>
        <begin position="1"/>
        <end position="33"/>
    </location>
</feature>
<protein>
    <submittedName>
        <fullName evidence="3">Uncharacterized protein</fullName>
    </submittedName>
</protein>
<dbReference type="InParanoid" id="A0A1Z5JF01"/>
<evidence type="ECO:0000256" key="2">
    <source>
        <dbReference type="SAM" id="SignalP"/>
    </source>
</evidence>
<keyword evidence="1" id="KW-1133">Transmembrane helix</keyword>
<reference evidence="3 4" key="1">
    <citation type="journal article" date="2015" name="Plant Cell">
        <title>Oil accumulation by the oleaginous diatom Fistulifera solaris as revealed by the genome and transcriptome.</title>
        <authorList>
            <person name="Tanaka T."/>
            <person name="Maeda Y."/>
            <person name="Veluchamy A."/>
            <person name="Tanaka M."/>
            <person name="Abida H."/>
            <person name="Marechal E."/>
            <person name="Bowler C."/>
            <person name="Muto M."/>
            <person name="Sunaga Y."/>
            <person name="Tanaka M."/>
            <person name="Yoshino T."/>
            <person name="Taniguchi T."/>
            <person name="Fukuda Y."/>
            <person name="Nemoto M."/>
            <person name="Matsumoto M."/>
            <person name="Wong P.S."/>
            <person name="Aburatani S."/>
            <person name="Fujibuchi W."/>
        </authorList>
    </citation>
    <scope>NUCLEOTIDE SEQUENCE [LARGE SCALE GENOMIC DNA]</scope>
    <source>
        <strain evidence="3 4">JPCC DA0580</strain>
    </source>
</reference>